<dbReference type="Proteomes" id="UP001066276">
    <property type="component" value="Chromosome 10"/>
</dbReference>
<proteinExistence type="predicted"/>
<dbReference type="AlphaFoldDB" id="A0AAV7M0M7"/>
<reference evidence="1" key="1">
    <citation type="journal article" date="2022" name="bioRxiv">
        <title>Sequencing and chromosome-scale assembly of the giantPleurodeles waltlgenome.</title>
        <authorList>
            <person name="Brown T."/>
            <person name="Elewa A."/>
            <person name="Iarovenko S."/>
            <person name="Subramanian E."/>
            <person name="Araus A.J."/>
            <person name="Petzold A."/>
            <person name="Susuki M."/>
            <person name="Suzuki K.-i.T."/>
            <person name="Hayashi T."/>
            <person name="Toyoda A."/>
            <person name="Oliveira C."/>
            <person name="Osipova E."/>
            <person name="Leigh N.D."/>
            <person name="Simon A."/>
            <person name="Yun M.H."/>
        </authorList>
    </citation>
    <scope>NUCLEOTIDE SEQUENCE</scope>
    <source>
        <strain evidence="1">20211129_DDA</strain>
        <tissue evidence="1">Liver</tissue>
    </source>
</reference>
<evidence type="ECO:0000313" key="2">
    <source>
        <dbReference type="Proteomes" id="UP001066276"/>
    </source>
</evidence>
<dbReference type="EMBL" id="JANPWB010000014">
    <property type="protein sequence ID" value="KAJ1096659.1"/>
    <property type="molecule type" value="Genomic_DNA"/>
</dbReference>
<gene>
    <name evidence="1" type="ORF">NDU88_001794</name>
</gene>
<accession>A0AAV7M0M7</accession>
<sequence>MKSINHSWLAPRPTEHAFSLRTIPGLAPDYYHICMRSGGLETQADYGACLCEEPLTAALYSLLHLSAHYPVRGLLCELTHLNSLISTDWLEDIFVLVFSFTTKIVIEKCPHLHGSPSYLPRPSSHDPEEAVIAGPNAWAMMSKRNARIPYATWQATVAAITDLAYLSHEGLPTGK</sequence>
<protein>
    <submittedName>
        <fullName evidence="1">Uncharacterized protein</fullName>
    </submittedName>
</protein>
<keyword evidence="2" id="KW-1185">Reference proteome</keyword>
<comment type="caution">
    <text evidence="1">The sequence shown here is derived from an EMBL/GenBank/DDBJ whole genome shotgun (WGS) entry which is preliminary data.</text>
</comment>
<name>A0AAV7M0M7_PLEWA</name>
<organism evidence="1 2">
    <name type="scientific">Pleurodeles waltl</name>
    <name type="common">Iberian ribbed newt</name>
    <dbReference type="NCBI Taxonomy" id="8319"/>
    <lineage>
        <taxon>Eukaryota</taxon>
        <taxon>Metazoa</taxon>
        <taxon>Chordata</taxon>
        <taxon>Craniata</taxon>
        <taxon>Vertebrata</taxon>
        <taxon>Euteleostomi</taxon>
        <taxon>Amphibia</taxon>
        <taxon>Batrachia</taxon>
        <taxon>Caudata</taxon>
        <taxon>Salamandroidea</taxon>
        <taxon>Salamandridae</taxon>
        <taxon>Pleurodelinae</taxon>
        <taxon>Pleurodeles</taxon>
    </lineage>
</organism>
<evidence type="ECO:0000313" key="1">
    <source>
        <dbReference type="EMBL" id="KAJ1096659.1"/>
    </source>
</evidence>